<keyword evidence="3" id="KW-1185">Reference proteome</keyword>
<evidence type="ECO:0000256" key="1">
    <source>
        <dbReference type="SAM" id="MobiDB-lite"/>
    </source>
</evidence>
<sequence length="155" mass="17123">MAEDGSRTSGLNEAGSSSKDFQQDQKHEGWLQLGIGDYVAGRTEFKHNQMEPTTPTIRLVELDLLPPSGSSISSSTQQVKPLLNLFSNMNEFRGHHVLVVVPVSSVTPLFLPHPRTSLSFPQPEVPWGYRPNPWNPTASSSSCSPMLLPTTYYAR</sequence>
<gene>
    <name evidence="2" type="ORF">HUJ06_031003</name>
</gene>
<feature type="compositionally biased region" description="Polar residues" evidence="1">
    <location>
        <begin position="7"/>
        <end position="20"/>
    </location>
</feature>
<dbReference type="EMBL" id="DUZY01000002">
    <property type="protein sequence ID" value="DAD29535.1"/>
    <property type="molecule type" value="Genomic_DNA"/>
</dbReference>
<comment type="caution">
    <text evidence="2">The sequence shown here is derived from an EMBL/GenBank/DDBJ whole genome shotgun (WGS) entry which is preliminary data.</text>
</comment>
<evidence type="ECO:0000313" key="2">
    <source>
        <dbReference type="EMBL" id="DAD29535.1"/>
    </source>
</evidence>
<feature type="region of interest" description="Disordered" evidence="1">
    <location>
        <begin position="1"/>
        <end position="26"/>
    </location>
</feature>
<name>A0A822YF04_NELNU</name>
<accession>A0A822YF04</accession>
<evidence type="ECO:0000313" key="3">
    <source>
        <dbReference type="Proteomes" id="UP000607653"/>
    </source>
</evidence>
<dbReference type="AlphaFoldDB" id="A0A822YF04"/>
<reference evidence="2 3" key="1">
    <citation type="journal article" date="2020" name="Mol. Biol. Evol.">
        <title>Distinct Expression and Methylation Patterns for Genes with Different Fates following a Single Whole-Genome Duplication in Flowering Plants.</title>
        <authorList>
            <person name="Shi T."/>
            <person name="Rahmani R.S."/>
            <person name="Gugger P.F."/>
            <person name="Wang M."/>
            <person name="Li H."/>
            <person name="Zhang Y."/>
            <person name="Li Z."/>
            <person name="Wang Q."/>
            <person name="Van de Peer Y."/>
            <person name="Marchal K."/>
            <person name="Chen J."/>
        </authorList>
    </citation>
    <scope>NUCLEOTIDE SEQUENCE [LARGE SCALE GENOMIC DNA]</scope>
    <source>
        <tissue evidence="2">Leaf</tissue>
    </source>
</reference>
<organism evidence="2 3">
    <name type="scientific">Nelumbo nucifera</name>
    <name type="common">Sacred lotus</name>
    <dbReference type="NCBI Taxonomy" id="4432"/>
    <lineage>
        <taxon>Eukaryota</taxon>
        <taxon>Viridiplantae</taxon>
        <taxon>Streptophyta</taxon>
        <taxon>Embryophyta</taxon>
        <taxon>Tracheophyta</taxon>
        <taxon>Spermatophyta</taxon>
        <taxon>Magnoliopsida</taxon>
        <taxon>Proteales</taxon>
        <taxon>Nelumbonaceae</taxon>
        <taxon>Nelumbo</taxon>
    </lineage>
</organism>
<proteinExistence type="predicted"/>
<dbReference type="Proteomes" id="UP000607653">
    <property type="component" value="Unassembled WGS sequence"/>
</dbReference>
<protein>
    <submittedName>
        <fullName evidence="2">Uncharacterized protein</fullName>
    </submittedName>
</protein>